<evidence type="ECO:0000313" key="1">
    <source>
        <dbReference type="EMBL" id="MCR0983112.1"/>
    </source>
</evidence>
<name>A0ABT1X4V2_9PROT</name>
<comment type="caution">
    <text evidence="1">The sequence shown here is derived from an EMBL/GenBank/DDBJ whole genome shotgun (WGS) entry which is preliminary data.</text>
</comment>
<gene>
    <name evidence="1" type="ORF">NRP21_13730</name>
</gene>
<accession>A0ABT1X4V2</accession>
<dbReference type="Pfam" id="PF03737">
    <property type="entry name" value="RraA-like"/>
    <property type="match status" value="1"/>
</dbReference>
<dbReference type="RefSeq" id="WP_257716781.1">
    <property type="nucleotide sequence ID" value="NZ_JANJOU010000010.1"/>
</dbReference>
<evidence type="ECO:0008006" key="3">
    <source>
        <dbReference type="Google" id="ProtNLM"/>
    </source>
</evidence>
<evidence type="ECO:0000313" key="2">
    <source>
        <dbReference type="Proteomes" id="UP001524642"/>
    </source>
</evidence>
<dbReference type="EMBL" id="JANJOU010000010">
    <property type="protein sequence ID" value="MCR0983112.1"/>
    <property type="molecule type" value="Genomic_DNA"/>
</dbReference>
<dbReference type="InterPro" id="IPR005493">
    <property type="entry name" value="RraA/RraA-like"/>
</dbReference>
<organism evidence="1 2">
    <name type="scientific">Roseomonas populi</name>
    <dbReference type="NCBI Taxonomy" id="3121582"/>
    <lineage>
        <taxon>Bacteria</taxon>
        <taxon>Pseudomonadati</taxon>
        <taxon>Pseudomonadota</taxon>
        <taxon>Alphaproteobacteria</taxon>
        <taxon>Acetobacterales</taxon>
        <taxon>Roseomonadaceae</taxon>
        <taxon>Roseomonas</taxon>
    </lineage>
</organism>
<dbReference type="Proteomes" id="UP001524642">
    <property type="component" value="Unassembled WGS sequence"/>
</dbReference>
<keyword evidence="2" id="KW-1185">Reference proteome</keyword>
<reference evidence="1 2" key="1">
    <citation type="submission" date="2022-06" db="EMBL/GenBank/DDBJ databases">
        <title>Roseomonas CN29.</title>
        <authorList>
            <person name="Cheng Y."/>
            <person name="He X."/>
        </authorList>
    </citation>
    <scope>NUCLEOTIDE SEQUENCE [LARGE SCALE GENOMIC DNA]</scope>
    <source>
        <strain evidence="1 2">CN29</strain>
    </source>
</reference>
<proteinExistence type="predicted"/>
<protein>
    <recommendedName>
        <fullName evidence="3">Transposase</fullName>
    </recommendedName>
</protein>
<sequence length="96" mass="10474">MSQRIGNVTQRPLEIGAVDGRSERKTHRVRRVVDTKRCLLGDRMVDLATRNGWAAAALCAAIRDSEAIGALTLASRQSELLHGAQWQASGVFSTSR</sequence>